<name>A0A9D7DZL0_9PROT</name>
<dbReference type="Proteomes" id="UP000807785">
    <property type="component" value="Unassembled WGS sequence"/>
</dbReference>
<comment type="caution">
    <text evidence="2">The sequence shown here is derived from an EMBL/GenBank/DDBJ whole genome shotgun (WGS) entry which is preliminary data.</text>
</comment>
<feature type="compositionally biased region" description="Basic and acidic residues" evidence="1">
    <location>
        <begin position="12"/>
        <end position="25"/>
    </location>
</feature>
<gene>
    <name evidence="2" type="ORF">IPH26_13030</name>
</gene>
<evidence type="ECO:0000256" key="1">
    <source>
        <dbReference type="SAM" id="MobiDB-lite"/>
    </source>
</evidence>
<accession>A0A9D7DZL0</accession>
<dbReference type="AlphaFoldDB" id="A0A9D7DZL0"/>
<organism evidence="2 3">
    <name type="scientific">Candidatus Methylophosphatis roskildensis</name>
    <dbReference type="NCBI Taxonomy" id="2899263"/>
    <lineage>
        <taxon>Bacteria</taxon>
        <taxon>Pseudomonadati</taxon>
        <taxon>Pseudomonadota</taxon>
        <taxon>Betaproteobacteria</taxon>
        <taxon>Nitrosomonadales</taxon>
        <taxon>Sterolibacteriaceae</taxon>
        <taxon>Candidatus Methylophosphatis</taxon>
    </lineage>
</organism>
<evidence type="ECO:0000313" key="2">
    <source>
        <dbReference type="EMBL" id="MBK6973815.1"/>
    </source>
</evidence>
<evidence type="ECO:0000313" key="3">
    <source>
        <dbReference type="Proteomes" id="UP000807785"/>
    </source>
</evidence>
<proteinExistence type="predicted"/>
<sequence length="63" mass="7267">MRRRGNGVRYAKNGDRHSERGEDRATKLAPRGFALLGPGYACWAQKLAQRLDWLRRNSDIEPK</sequence>
<dbReference type="EMBL" id="JADJEV010000003">
    <property type="protein sequence ID" value="MBK6973815.1"/>
    <property type="molecule type" value="Genomic_DNA"/>
</dbReference>
<feature type="region of interest" description="Disordered" evidence="1">
    <location>
        <begin position="1"/>
        <end position="25"/>
    </location>
</feature>
<protein>
    <submittedName>
        <fullName evidence="2">Uncharacterized protein</fullName>
    </submittedName>
</protein>
<reference evidence="2" key="1">
    <citation type="submission" date="2020-10" db="EMBL/GenBank/DDBJ databases">
        <title>Connecting structure to function with the recovery of over 1000 high-quality activated sludge metagenome-assembled genomes encoding full-length rRNA genes using long-read sequencing.</title>
        <authorList>
            <person name="Singleton C.M."/>
            <person name="Petriglieri F."/>
            <person name="Kristensen J.M."/>
            <person name="Kirkegaard R.H."/>
            <person name="Michaelsen T.Y."/>
            <person name="Andersen M.H."/>
            <person name="Karst S.M."/>
            <person name="Dueholm M.S."/>
            <person name="Nielsen P.H."/>
            <person name="Albertsen M."/>
        </authorList>
    </citation>
    <scope>NUCLEOTIDE SEQUENCE</scope>
    <source>
        <strain evidence="2">Bjer_18-Q3-R1-45_BAT3C.347</strain>
    </source>
</reference>